<dbReference type="PANTHER" id="PTHR31744">
    <property type="entry name" value="PROTEIN CUP-SHAPED COTYLEDON 2-RELATED"/>
    <property type="match status" value="1"/>
</dbReference>
<keyword evidence="4" id="KW-0804">Transcription</keyword>
<feature type="domain" description="NAC" evidence="7">
    <location>
        <begin position="8"/>
        <end position="158"/>
    </location>
</feature>
<keyword evidence="6" id="KW-1133">Transmembrane helix</keyword>
<keyword evidence="2" id="KW-0805">Transcription regulation</keyword>
<dbReference type="AlphaFoldDB" id="A0A6B7JES5"/>
<evidence type="ECO:0000256" key="2">
    <source>
        <dbReference type="ARBA" id="ARBA00023015"/>
    </source>
</evidence>
<accession>A0A6B7JES5</accession>
<dbReference type="GO" id="GO:0003677">
    <property type="term" value="F:DNA binding"/>
    <property type="evidence" value="ECO:0007669"/>
    <property type="project" value="UniProtKB-KW"/>
</dbReference>
<dbReference type="GO" id="GO:0006355">
    <property type="term" value="P:regulation of DNA-templated transcription"/>
    <property type="evidence" value="ECO:0007669"/>
    <property type="project" value="InterPro"/>
</dbReference>
<keyword evidence="6" id="KW-0472">Membrane</keyword>
<evidence type="ECO:0000256" key="4">
    <source>
        <dbReference type="ARBA" id="ARBA00023163"/>
    </source>
</evidence>
<name>A0A6B7JES5_MEDSF</name>
<keyword evidence="5" id="KW-0539">Nucleus</keyword>
<dbReference type="InterPro" id="IPR036093">
    <property type="entry name" value="NAC_dom_sf"/>
</dbReference>
<dbReference type="InterPro" id="IPR003441">
    <property type="entry name" value="NAC-dom"/>
</dbReference>
<dbReference type="PROSITE" id="PS51005">
    <property type="entry name" value="NAC"/>
    <property type="match status" value="1"/>
</dbReference>
<feature type="transmembrane region" description="Helical" evidence="6">
    <location>
        <begin position="570"/>
        <end position="592"/>
    </location>
</feature>
<evidence type="ECO:0000313" key="8">
    <source>
        <dbReference type="EMBL" id="QDX01703.1"/>
    </source>
</evidence>
<comment type="subcellular location">
    <subcellularLocation>
        <location evidence="1">Nucleus</location>
    </subcellularLocation>
</comment>
<evidence type="ECO:0000256" key="3">
    <source>
        <dbReference type="ARBA" id="ARBA00023125"/>
    </source>
</evidence>
<evidence type="ECO:0000259" key="7">
    <source>
        <dbReference type="PROSITE" id="PS51005"/>
    </source>
</evidence>
<dbReference type="GO" id="GO:0005634">
    <property type="term" value="C:nucleus"/>
    <property type="evidence" value="ECO:0007669"/>
    <property type="project" value="UniProtKB-SubCell"/>
</dbReference>
<proteinExistence type="evidence at transcript level"/>
<reference evidence="8" key="1">
    <citation type="submission" date="2018-06" db="EMBL/GenBank/DDBJ databases">
        <title>Medicago falcate NAC domain-containing protein mRNA.</title>
        <authorList>
            <person name="Zhang L."/>
        </authorList>
    </citation>
    <scope>NUCLEOTIDE SEQUENCE</scope>
</reference>
<evidence type="ECO:0000256" key="6">
    <source>
        <dbReference type="SAM" id="Phobius"/>
    </source>
</evidence>
<sequence length="602" mass="67449">MEGTAFYQGPGFRFHPTDEEIVRYYLKKKLTGNLPSCFDYLAVIDIYKFEPWDLPKMSKLKTRDLEWYFFTALDKKYGNSIRTNRATDRGYWKTTGKDRAIKNGEETVGMKKTLVYHLGRAPHGDRSNWVMHEYRMIDETLAKAGVQDAYVLCRIFEKSGSGPKNGEKYGAPFVEEEWENFGEQVLPLPPVDNEPLKLEGFTPDVDELVNPLAVSVPDDVLVDPLDAFYDELWKENVPDSTYEDFFETHDLDQDIDTSNTVGSAELQSNFCYGECSTHPQYSQAFINERKQLEATLGMYEHEVDQPNNISDLYGGNINSVQDGYNGGTNHNENPLNFNFASEELDQFFDPPDYLTDLTDEYLEANDIKNRDEFVPTEIDPSVAAMLDEYLACPDDDDDVSKYICLDSPLNARSESPIPSYGQPIIEQNVEGETYGSSLTNKHVFEAQSCHEDLPKEDLAAPNWVSGDANTFVKHANRLLANIPAPPAFASEFPAKELACGTHPAAESSNSAHITAGMISITDITFRGNAMDWMVDKNGGFNTVMSTGFSQTDVNSATLVPISGLVCSKTAFMLSHGWVFLMGFSVVILSLSFKIGSFMYTGK</sequence>
<organism evidence="8">
    <name type="scientific">Medicago sativa subsp. falcata</name>
    <name type="common">Sickle medic</name>
    <name type="synonym">Medicago falcata</name>
    <dbReference type="NCBI Taxonomy" id="3878"/>
    <lineage>
        <taxon>Eukaryota</taxon>
        <taxon>Viridiplantae</taxon>
        <taxon>Streptophyta</taxon>
        <taxon>Embryophyta</taxon>
        <taxon>Tracheophyta</taxon>
        <taxon>Spermatophyta</taxon>
        <taxon>Magnoliopsida</taxon>
        <taxon>eudicotyledons</taxon>
        <taxon>Gunneridae</taxon>
        <taxon>Pentapetalae</taxon>
        <taxon>rosids</taxon>
        <taxon>fabids</taxon>
        <taxon>Fabales</taxon>
        <taxon>Fabaceae</taxon>
        <taxon>Papilionoideae</taxon>
        <taxon>50 kb inversion clade</taxon>
        <taxon>NPAAA clade</taxon>
        <taxon>Hologalegina</taxon>
        <taxon>IRL clade</taxon>
        <taxon>Trifolieae</taxon>
        <taxon>Medicago</taxon>
    </lineage>
</organism>
<dbReference type="PANTHER" id="PTHR31744:SF210">
    <property type="entry name" value="NAC DOMAIN-CONTAINING PROTEIN 86-LIKE"/>
    <property type="match status" value="1"/>
</dbReference>
<keyword evidence="6" id="KW-0812">Transmembrane</keyword>
<evidence type="ECO:0000256" key="5">
    <source>
        <dbReference type="ARBA" id="ARBA00023242"/>
    </source>
</evidence>
<evidence type="ECO:0000256" key="1">
    <source>
        <dbReference type="ARBA" id="ARBA00004123"/>
    </source>
</evidence>
<dbReference type="Pfam" id="PF02365">
    <property type="entry name" value="NAM"/>
    <property type="match status" value="1"/>
</dbReference>
<dbReference type="EMBL" id="MH481762">
    <property type="protein sequence ID" value="QDX01703.1"/>
    <property type="molecule type" value="mRNA"/>
</dbReference>
<keyword evidence="3" id="KW-0238">DNA-binding</keyword>
<dbReference type="Gene3D" id="2.170.150.80">
    <property type="entry name" value="NAC domain"/>
    <property type="match status" value="1"/>
</dbReference>
<dbReference type="SUPFAM" id="SSF101941">
    <property type="entry name" value="NAC domain"/>
    <property type="match status" value="1"/>
</dbReference>
<dbReference type="FunFam" id="2.170.150.80:FF:000002">
    <property type="entry name" value="Nac domain-containing protein 86"/>
    <property type="match status" value="1"/>
</dbReference>
<protein>
    <submittedName>
        <fullName evidence="8">NAC domain-containing protein NAC9</fullName>
    </submittedName>
</protein>